<evidence type="ECO:0000256" key="3">
    <source>
        <dbReference type="ARBA" id="ARBA00023163"/>
    </source>
</evidence>
<dbReference type="OrthoDB" id="9809338at2"/>
<accession>A0A5S5C5B6</accession>
<dbReference type="Gene3D" id="2.60.120.10">
    <property type="entry name" value="Jelly Rolls"/>
    <property type="match status" value="1"/>
</dbReference>
<dbReference type="GO" id="GO:0003700">
    <property type="term" value="F:DNA-binding transcription factor activity"/>
    <property type="evidence" value="ECO:0007669"/>
    <property type="project" value="InterPro"/>
</dbReference>
<dbReference type="Gene3D" id="1.10.10.60">
    <property type="entry name" value="Homeodomain-like"/>
    <property type="match status" value="2"/>
</dbReference>
<dbReference type="InterPro" id="IPR009057">
    <property type="entry name" value="Homeodomain-like_sf"/>
</dbReference>
<organism evidence="5 6">
    <name type="scientific">Paenibacillus methanolicus</name>
    <dbReference type="NCBI Taxonomy" id="582686"/>
    <lineage>
        <taxon>Bacteria</taxon>
        <taxon>Bacillati</taxon>
        <taxon>Bacillota</taxon>
        <taxon>Bacilli</taxon>
        <taxon>Bacillales</taxon>
        <taxon>Paenibacillaceae</taxon>
        <taxon>Paenibacillus</taxon>
    </lineage>
</organism>
<evidence type="ECO:0000313" key="6">
    <source>
        <dbReference type="Proteomes" id="UP000323257"/>
    </source>
</evidence>
<reference evidence="5 6" key="1">
    <citation type="submission" date="2019-07" db="EMBL/GenBank/DDBJ databases">
        <title>Genomic Encyclopedia of Type Strains, Phase III (KMG-III): the genomes of soil and plant-associated and newly described type strains.</title>
        <authorList>
            <person name="Whitman W."/>
        </authorList>
    </citation>
    <scope>NUCLEOTIDE SEQUENCE [LARGE SCALE GENOMIC DNA]</scope>
    <source>
        <strain evidence="5 6">BL24</strain>
    </source>
</reference>
<dbReference type="PRINTS" id="PR00032">
    <property type="entry name" value="HTHARAC"/>
</dbReference>
<dbReference type="RefSeq" id="WP_148929876.1">
    <property type="nucleotide sequence ID" value="NZ_VNHS01000005.1"/>
</dbReference>
<dbReference type="Pfam" id="PF12833">
    <property type="entry name" value="HTH_18"/>
    <property type="match status" value="1"/>
</dbReference>
<evidence type="ECO:0000256" key="1">
    <source>
        <dbReference type="ARBA" id="ARBA00023015"/>
    </source>
</evidence>
<dbReference type="PROSITE" id="PS00041">
    <property type="entry name" value="HTH_ARAC_FAMILY_1"/>
    <property type="match status" value="1"/>
</dbReference>
<keyword evidence="3" id="KW-0804">Transcription</keyword>
<dbReference type="InterPro" id="IPR018060">
    <property type="entry name" value="HTH_AraC"/>
</dbReference>
<dbReference type="EMBL" id="VNHS01000005">
    <property type="protein sequence ID" value="TYP74625.1"/>
    <property type="molecule type" value="Genomic_DNA"/>
</dbReference>
<keyword evidence="2 5" id="KW-0238">DNA-binding</keyword>
<feature type="domain" description="HTH araC/xylS-type" evidence="4">
    <location>
        <begin position="189"/>
        <end position="287"/>
    </location>
</feature>
<evidence type="ECO:0000259" key="4">
    <source>
        <dbReference type="PROSITE" id="PS01124"/>
    </source>
</evidence>
<name>A0A5S5C5B6_9BACL</name>
<dbReference type="InterPro" id="IPR020449">
    <property type="entry name" value="Tscrpt_reg_AraC-type_HTH"/>
</dbReference>
<protein>
    <submittedName>
        <fullName evidence="5">AraC-like DNA-binding protein</fullName>
    </submittedName>
</protein>
<dbReference type="SMART" id="SM00342">
    <property type="entry name" value="HTH_ARAC"/>
    <property type="match status" value="1"/>
</dbReference>
<gene>
    <name evidence="5" type="ORF">BCM02_105169</name>
</gene>
<dbReference type="InterPro" id="IPR018062">
    <property type="entry name" value="HTH_AraC-typ_CS"/>
</dbReference>
<dbReference type="AlphaFoldDB" id="A0A5S5C5B6"/>
<comment type="caution">
    <text evidence="5">The sequence shown here is derived from an EMBL/GenBank/DDBJ whole genome shotgun (WGS) entry which is preliminary data.</text>
</comment>
<dbReference type="PANTHER" id="PTHR43280:SF28">
    <property type="entry name" value="HTH-TYPE TRANSCRIPTIONAL ACTIVATOR RHAS"/>
    <property type="match status" value="1"/>
</dbReference>
<dbReference type="SUPFAM" id="SSF46689">
    <property type="entry name" value="Homeodomain-like"/>
    <property type="match status" value="2"/>
</dbReference>
<evidence type="ECO:0000313" key="5">
    <source>
        <dbReference type="EMBL" id="TYP74625.1"/>
    </source>
</evidence>
<dbReference type="GO" id="GO:0043565">
    <property type="term" value="F:sequence-specific DNA binding"/>
    <property type="evidence" value="ECO:0007669"/>
    <property type="project" value="InterPro"/>
</dbReference>
<dbReference type="Pfam" id="PF02311">
    <property type="entry name" value="AraC_binding"/>
    <property type="match status" value="1"/>
</dbReference>
<dbReference type="InterPro" id="IPR037923">
    <property type="entry name" value="HTH-like"/>
</dbReference>
<dbReference type="InterPro" id="IPR014710">
    <property type="entry name" value="RmlC-like_jellyroll"/>
</dbReference>
<proteinExistence type="predicted"/>
<evidence type="ECO:0000256" key="2">
    <source>
        <dbReference type="ARBA" id="ARBA00023125"/>
    </source>
</evidence>
<keyword evidence="1" id="KW-0805">Transcription regulation</keyword>
<dbReference type="SUPFAM" id="SSF51215">
    <property type="entry name" value="Regulatory protein AraC"/>
    <property type="match status" value="1"/>
</dbReference>
<sequence>MTYIQPIDLKETPLYYAHRRTSQNADQFRGTFHAHQGVELLLVHEGRGTIILDGVHYEVGAGCICVFQPYQLHHVQMELGEGQPFVRSIVHYEPSSYDAYLTPWPALQAFFRHLHKGKLATRVWHEPDLESVAGTLLDLDERVFGLTRDRRMEECSLFLVAFFRALKPLWEKRHQAAKPEELRKPHQAERMMEWLDRHYREPLRLTSMSRDLHLSTYHLSHLFKACTGSSITDYLTAKRMQQAVLLLQSTDMAVARIAEEVGMTSASHFCKVFKDRYGMTPHRYRKQWSEQPLGRKTGRL</sequence>
<dbReference type="InterPro" id="IPR003313">
    <property type="entry name" value="AraC-bd"/>
</dbReference>
<dbReference type="PANTHER" id="PTHR43280">
    <property type="entry name" value="ARAC-FAMILY TRANSCRIPTIONAL REGULATOR"/>
    <property type="match status" value="1"/>
</dbReference>
<dbReference type="PROSITE" id="PS01124">
    <property type="entry name" value="HTH_ARAC_FAMILY_2"/>
    <property type="match status" value="1"/>
</dbReference>
<dbReference type="Proteomes" id="UP000323257">
    <property type="component" value="Unassembled WGS sequence"/>
</dbReference>
<keyword evidence="6" id="KW-1185">Reference proteome</keyword>